<comment type="caution">
    <text evidence="1">The sequence shown here is derived from an EMBL/GenBank/DDBJ whole genome shotgun (WGS) entry which is preliminary data.</text>
</comment>
<dbReference type="InterPro" id="IPR001646">
    <property type="entry name" value="5peptide_repeat"/>
</dbReference>
<dbReference type="PANTHER" id="PTHR14136:SF17">
    <property type="entry name" value="BTB_POZ DOMAIN-CONTAINING PROTEIN KCTD9"/>
    <property type="match status" value="1"/>
</dbReference>
<dbReference type="Pfam" id="PF00805">
    <property type="entry name" value="Pentapeptide"/>
    <property type="match status" value="2"/>
</dbReference>
<dbReference type="Gene3D" id="2.160.20.80">
    <property type="entry name" value="E3 ubiquitin-protein ligase SopA"/>
    <property type="match status" value="1"/>
</dbReference>
<name>A0ABT5ERR4_9BACT</name>
<evidence type="ECO:0000313" key="2">
    <source>
        <dbReference type="Proteomes" id="UP001221411"/>
    </source>
</evidence>
<organism evidence="1 2">
    <name type="scientific">Polyangium mundeleinium</name>
    <dbReference type="NCBI Taxonomy" id="2995306"/>
    <lineage>
        <taxon>Bacteria</taxon>
        <taxon>Pseudomonadati</taxon>
        <taxon>Myxococcota</taxon>
        <taxon>Polyangia</taxon>
        <taxon>Polyangiales</taxon>
        <taxon>Polyangiaceae</taxon>
        <taxon>Polyangium</taxon>
    </lineage>
</organism>
<evidence type="ECO:0000313" key="1">
    <source>
        <dbReference type="EMBL" id="MDC0744518.1"/>
    </source>
</evidence>
<accession>A0ABT5ERR4</accession>
<reference evidence="1 2" key="1">
    <citation type="submission" date="2022-11" db="EMBL/GenBank/DDBJ databases">
        <title>Minimal conservation of predation-associated metabolite biosynthetic gene clusters underscores biosynthetic potential of Myxococcota including descriptions for ten novel species: Archangium lansinium sp. nov., Myxococcus landrumus sp. nov., Nannocystis bai.</title>
        <authorList>
            <person name="Ahearne A."/>
            <person name="Stevens C."/>
            <person name="Dowd S."/>
        </authorList>
    </citation>
    <scope>NUCLEOTIDE SEQUENCE [LARGE SCALE GENOMIC DNA]</scope>
    <source>
        <strain evidence="1 2">RJM3</strain>
    </source>
</reference>
<sequence length="240" mass="26463">MLIEEDNRSFEFLMAILNGVQWREDERKNLGGWAEGCFVDERPDFDEGKHEEERSWRDDQRVQLRHAALAIRCSLHGLEPLKVKTSALRSMLAWFWMRQEWVCLYATGISAEGVSLERTDLRRAELSGADLSGANFSEANLSEAYLFGADLSGAYLFGAHLRGAYLIGANLIGAHLRGADLIGAHLSGAHLIGADLIGAHLSGANLSGALYNALTRWPESFDPSFRGAIDVDISGRSARD</sequence>
<dbReference type="Proteomes" id="UP001221411">
    <property type="component" value="Unassembled WGS sequence"/>
</dbReference>
<protein>
    <submittedName>
        <fullName evidence="1">Pentapeptide repeat-containing protein</fullName>
    </submittedName>
</protein>
<dbReference type="RefSeq" id="WP_271921112.1">
    <property type="nucleotide sequence ID" value="NZ_JAQNDO010000001.1"/>
</dbReference>
<gene>
    <name evidence="1" type="ORF">POL67_24510</name>
</gene>
<dbReference type="SUPFAM" id="SSF141571">
    <property type="entry name" value="Pentapeptide repeat-like"/>
    <property type="match status" value="1"/>
</dbReference>
<proteinExistence type="predicted"/>
<dbReference type="PANTHER" id="PTHR14136">
    <property type="entry name" value="BTB_POZ DOMAIN-CONTAINING PROTEIN KCTD9"/>
    <property type="match status" value="1"/>
</dbReference>
<dbReference type="InterPro" id="IPR051082">
    <property type="entry name" value="Pentapeptide-BTB/POZ_domain"/>
</dbReference>
<keyword evidence="2" id="KW-1185">Reference proteome</keyword>
<dbReference type="EMBL" id="JAQNDO010000001">
    <property type="protein sequence ID" value="MDC0744518.1"/>
    <property type="molecule type" value="Genomic_DNA"/>
</dbReference>